<dbReference type="FunCoup" id="A0A1S3IHY9">
    <property type="interactions" value="884"/>
</dbReference>
<dbReference type="InterPro" id="IPR011042">
    <property type="entry name" value="6-blade_b-propeller_TolB-like"/>
</dbReference>
<accession>A0A1S3IHY9</accession>
<gene>
    <name evidence="5" type="primary">LOC106163935</name>
</gene>
<dbReference type="InterPro" id="IPR012336">
    <property type="entry name" value="Thioredoxin-like_fold"/>
</dbReference>
<dbReference type="InterPro" id="IPR036249">
    <property type="entry name" value="Thioredoxin-like_sf"/>
</dbReference>
<dbReference type="Gene3D" id="2.120.10.30">
    <property type="entry name" value="TolB, C-terminal domain"/>
    <property type="match status" value="3"/>
</dbReference>
<dbReference type="RefSeq" id="XP_013397109.1">
    <property type="nucleotide sequence ID" value="XM_013541655.1"/>
</dbReference>
<dbReference type="SUPFAM" id="SSF52833">
    <property type="entry name" value="Thioredoxin-like"/>
    <property type="match status" value="1"/>
</dbReference>
<dbReference type="PROSITE" id="PS51352">
    <property type="entry name" value="THIOREDOXIN_2"/>
    <property type="match status" value="1"/>
</dbReference>
<sequence length="712" mass="78371">MAGVNVTAFQSACFELEEQLTGIDDKAERRQYIQDHVQKLTKGKYTVCPDFKQGLEWFNVPSPLSLYGNLKGKLVVLDFFTYCCINCIHILPDLHALEQQFTVTDGVVVVGVHSAKFDNEKTSANILSAVLRYNITHPVVNDADASLWHQMSIQCWPTLLVLGPEGQLLYTFVGEGHREELLEFVSVALDYFKSRGQISDANVEMKLYKDSIPPSPLLFPGKVCVVEESLVITDSGHHRVLVTDRQGVVQECIGSGKAGMRDGHFTEAMFSSPQGVAALGNVIFVADTENHAVRKICLDSKQVETVCGTGKQGHDHEGGQQGTDQEISSPWDLVLGKSVGSSDPNVLFIAMAGTHQIWMYFLEDGKWLKGSQYSKGTCVRFAGSGKEENRNNSYPARACFAQPSGLALDSTKNMLYVADSESSTVRMISLQDGSVKALVGGERDPMNLFAYGDVDGKGVDAKLQHPLGVAMFGEDQVAVADSYNHKVKLINPSTKTSTTILGQGEPGNRCGSATDAAFNEPGGLALDPTGQYLYIADTNNHSIKVYDLSTKEVAEFPVIFPTLTELDCTDSLPQPVFKRLTPARAELVTLEQLNLLEGQLLLCHLNIQLPEHWHLTEGAPSAWQIWLEDDVTECESPAKGSLTDLVHLPWLEFRGRRTGKTDIKLECMLYYCDDIGTCRMKGLVFVQPVVIFKRDAHPSTDSVQSDFTYLVQ</sequence>
<dbReference type="InterPro" id="IPR013766">
    <property type="entry name" value="Thioredoxin_domain"/>
</dbReference>
<dbReference type="STRING" id="7574.A0A1S3IHY9"/>
<dbReference type="InterPro" id="IPR045302">
    <property type="entry name" value="NHL2_NHL_rpt_dom"/>
</dbReference>
<dbReference type="PROSITE" id="PS51125">
    <property type="entry name" value="NHL"/>
    <property type="match status" value="2"/>
</dbReference>
<keyword evidence="4" id="KW-1185">Reference proteome</keyword>
<dbReference type="GeneID" id="106163935"/>
<dbReference type="Proteomes" id="UP000085678">
    <property type="component" value="Unplaced"/>
</dbReference>
<name>A0A1S3IHY9_LINAN</name>
<evidence type="ECO:0000256" key="2">
    <source>
        <dbReference type="PROSITE-ProRule" id="PRU00504"/>
    </source>
</evidence>
<dbReference type="Pfam" id="PF01436">
    <property type="entry name" value="NHL"/>
    <property type="match status" value="3"/>
</dbReference>
<keyword evidence="1" id="KW-0677">Repeat</keyword>
<evidence type="ECO:0000259" key="3">
    <source>
        <dbReference type="PROSITE" id="PS51352"/>
    </source>
</evidence>
<dbReference type="KEGG" id="lak:106163935"/>
<organism evidence="4 5">
    <name type="scientific">Lingula anatina</name>
    <name type="common">Brachiopod</name>
    <name type="synonym">Lingula unguis</name>
    <dbReference type="NCBI Taxonomy" id="7574"/>
    <lineage>
        <taxon>Eukaryota</taxon>
        <taxon>Metazoa</taxon>
        <taxon>Spiralia</taxon>
        <taxon>Lophotrochozoa</taxon>
        <taxon>Brachiopoda</taxon>
        <taxon>Linguliformea</taxon>
        <taxon>Lingulata</taxon>
        <taxon>Lingulida</taxon>
        <taxon>Linguloidea</taxon>
        <taxon>Lingulidae</taxon>
        <taxon>Lingula</taxon>
    </lineage>
</organism>
<dbReference type="CDD" id="cd14951">
    <property type="entry name" value="NHL-2_like"/>
    <property type="match status" value="1"/>
</dbReference>
<dbReference type="FunFam" id="2.120.10.30:FF:000063">
    <property type="entry name" value="NHL repeat containing 2"/>
    <property type="match status" value="1"/>
</dbReference>
<dbReference type="OMA" id="IAMAGVH"/>
<protein>
    <submittedName>
        <fullName evidence="5">NHL repeat-containing protein 2</fullName>
    </submittedName>
</protein>
<dbReference type="Pfam" id="PF13905">
    <property type="entry name" value="Thioredoxin_8"/>
    <property type="match status" value="1"/>
</dbReference>
<evidence type="ECO:0000313" key="5">
    <source>
        <dbReference type="RefSeq" id="XP_013397109.1"/>
    </source>
</evidence>
<dbReference type="PANTHER" id="PTHR46388:SF2">
    <property type="entry name" value="NHL REPEAT-CONTAINING PROTEIN 2"/>
    <property type="match status" value="1"/>
</dbReference>
<feature type="repeat" description="NHL" evidence="2">
    <location>
        <begin position="507"/>
        <end position="549"/>
    </location>
</feature>
<reference evidence="5" key="1">
    <citation type="submission" date="2025-08" db="UniProtKB">
        <authorList>
            <consortium name="RefSeq"/>
        </authorList>
    </citation>
    <scope>IDENTIFICATION</scope>
    <source>
        <tissue evidence="5">Gonads</tissue>
    </source>
</reference>
<evidence type="ECO:0000256" key="1">
    <source>
        <dbReference type="ARBA" id="ARBA00022737"/>
    </source>
</evidence>
<dbReference type="OrthoDB" id="273823at2759"/>
<dbReference type="SUPFAM" id="SSF101898">
    <property type="entry name" value="NHL repeat"/>
    <property type="match status" value="1"/>
</dbReference>
<feature type="domain" description="Thioredoxin" evidence="3">
    <location>
        <begin position="36"/>
        <end position="190"/>
    </location>
</feature>
<dbReference type="Gene3D" id="3.40.30.10">
    <property type="entry name" value="Glutaredoxin"/>
    <property type="match status" value="1"/>
</dbReference>
<proteinExistence type="predicted"/>
<dbReference type="PANTHER" id="PTHR46388">
    <property type="entry name" value="NHL REPEAT-CONTAINING PROTEIN 2"/>
    <property type="match status" value="1"/>
</dbReference>
<dbReference type="InParanoid" id="A0A1S3IHY9"/>
<feature type="repeat" description="NHL" evidence="2">
    <location>
        <begin position="454"/>
        <end position="493"/>
    </location>
</feature>
<dbReference type="AlphaFoldDB" id="A0A1S3IHY9"/>
<evidence type="ECO:0000313" key="4">
    <source>
        <dbReference type="Proteomes" id="UP000085678"/>
    </source>
</evidence>
<dbReference type="InterPro" id="IPR001258">
    <property type="entry name" value="NHL_repeat"/>
</dbReference>